<feature type="domain" description="Glycosyl transferase family 1" evidence="2">
    <location>
        <begin position="178"/>
        <end position="330"/>
    </location>
</feature>
<reference evidence="3 4" key="1">
    <citation type="journal article" date="2014" name="Genome Announc.">
        <title>Draft genome sequences of the altered schaedler flora, a defined bacterial community from gnotobiotic mice.</title>
        <authorList>
            <person name="Wannemuehler M.J."/>
            <person name="Overstreet A.M."/>
            <person name="Ward D.V."/>
            <person name="Phillips G.J."/>
        </authorList>
    </citation>
    <scope>NUCLEOTIDE SEQUENCE [LARGE SCALE GENOMIC DNA]</scope>
    <source>
        <strain evidence="3 4">ASF492</strain>
    </source>
</reference>
<dbReference type="GO" id="GO:0016757">
    <property type="term" value="F:glycosyltransferase activity"/>
    <property type="evidence" value="ECO:0007669"/>
    <property type="project" value="InterPro"/>
</dbReference>
<evidence type="ECO:0000313" key="3">
    <source>
        <dbReference type="EMBL" id="EMZ37107.1"/>
    </source>
</evidence>
<evidence type="ECO:0000256" key="1">
    <source>
        <dbReference type="ARBA" id="ARBA00022679"/>
    </source>
</evidence>
<gene>
    <name evidence="3" type="ORF">C823_00450</name>
</gene>
<dbReference type="Pfam" id="PF20102">
    <property type="entry name" value="DUF6492"/>
    <property type="match status" value="1"/>
</dbReference>
<dbReference type="eggNOG" id="COG0438">
    <property type="taxonomic scope" value="Bacteria"/>
</dbReference>
<dbReference type="PANTHER" id="PTHR46401:SF2">
    <property type="entry name" value="GLYCOSYLTRANSFERASE WBBK-RELATED"/>
    <property type="match status" value="1"/>
</dbReference>
<dbReference type="HOGENOM" id="CLU_321787_0_0_9"/>
<dbReference type="OrthoDB" id="9787617at2"/>
<dbReference type="EMBL" id="AQFT01000014">
    <property type="protein sequence ID" value="EMZ37107.1"/>
    <property type="molecule type" value="Genomic_DNA"/>
</dbReference>
<proteinExistence type="predicted"/>
<evidence type="ECO:0000313" key="4">
    <source>
        <dbReference type="Proteomes" id="UP000012589"/>
    </source>
</evidence>
<dbReference type="InterPro" id="IPR045499">
    <property type="entry name" value="DUF6492"/>
</dbReference>
<dbReference type="Pfam" id="PF00534">
    <property type="entry name" value="Glycos_transf_1"/>
    <property type="match status" value="1"/>
</dbReference>
<protein>
    <recommendedName>
        <fullName evidence="2">Glycosyl transferase family 1 domain-containing protein</fullName>
    </recommendedName>
</protein>
<evidence type="ECO:0000259" key="2">
    <source>
        <dbReference type="Pfam" id="PF00534"/>
    </source>
</evidence>
<dbReference type="InterPro" id="IPR001296">
    <property type="entry name" value="Glyco_trans_1"/>
</dbReference>
<dbReference type="PATRIC" id="fig|1235802.3.peg.475"/>
<dbReference type="GO" id="GO:0009103">
    <property type="term" value="P:lipopolysaccharide biosynthetic process"/>
    <property type="evidence" value="ECO:0007669"/>
    <property type="project" value="TreeGrafter"/>
</dbReference>
<dbReference type="eggNOG" id="COG1216">
    <property type="taxonomic scope" value="Bacteria"/>
</dbReference>
<keyword evidence="4" id="KW-1185">Reference proteome</keyword>
<comment type="caution">
    <text evidence="3">The sequence shown here is derived from an EMBL/GenBank/DDBJ whole genome shotgun (WGS) entry which is preliminary data.</text>
</comment>
<dbReference type="Gene3D" id="3.40.50.2000">
    <property type="entry name" value="Glycogen Phosphorylase B"/>
    <property type="match status" value="2"/>
</dbReference>
<keyword evidence="1" id="KW-0808">Transferase</keyword>
<dbReference type="AlphaFoldDB" id="N2B612"/>
<accession>N2B612</accession>
<name>N2B612_9FIRM</name>
<dbReference type="SUPFAM" id="SSF53756">
    <property type="entry name" value="UDP-Glycosyltransferase/glycogen phosphorylase"/>
    <property type="match status" value="1"/>
</dbReference>
<organism evidence="3 4">
    <name type="scientific">Eubacterium plexicaudatum ASF492</name>
    <dbReference type="NCBI Taxonomy" id="1235802"/>
    <lineage>
        <taxon>Bacteria</taxon>
        <taxon>Bacillati</taxon>
        <taxon>Bacillota</taxon>
        <taxon>Clostridia</taxon>
        <taxon>Eubacteriales</taxon>
        <taxon>Eubacteriaceae</taxon>
        <taxon>Eubacterium</taxon>
    </lineage>
</organism>
<dbReference type="PANTHER" id="PTHR46401">
    <property type="entry name" value="GLYCOSYLTRANSFERASE WBBK-RELATED"/>
    <property type="match status" value="1"/>
</dbReference>
<dbReference type="Proteomes" id="UP000012589">
    <property type="component" value="Unassembled WGS sequence"/>
</dbReference>
<sequence length="900" mass="104569">MKIIQVLDYFTSGNAVANCAVMYYQMTLKLGIESAVVSRLCDKKKCFVKDCSYLEHIKEDDIVMYHMCIGTPLNESICHYPCRKVLVYHNITPPQMLASYEPVIANACREGLKQLLYMKNYFDVCLAMSEFNKQDLIRYGYPKERITVMPPYRIVEEQYQKEPDKKTLKQYGDGWVNIVFVGRISPNKKQEDLIRIFQYFKTNIHKQSRLILAGGGEGTYYDKLLEYTENLNVKDVIFTHQIPFSQLLAIYRTATVFLCASAHEGFGIPLVEAMYFDIPVIAYDNAAIGDTLNGAGILLKDKNPVLAAKIIERVCTDSAFRMRLVQRQRETVQTLTEEAVFQNYKKWIDALPQLLQKEKQINVCPDPSANPYDVVMVIKAADWELAKRNLKYIKKYLNPKQIKIIASHKIGKLSQPDHTVRFIDEDQLYEGLTLEHVKKILIERQIGISSAGWYFQQFLKLAYAYVCKDDYYLVWDADTIPLRNISMIDAETKKPYFDMKPEYISAYFTSIRNLTGMEKAETESFIAEHMLFRTKIVKQMLAYIEKNASVGGISFFEKIINTLDTVQERTLSEFELYGTYCQYVYPDLYRKRHLRTMRCGKMFLGPQPKQEVLKWVGKTMDTVSFEHPQSVIPQSVKLSESEKFRKKHSVFDLMQRVFVADCLTGSEWLQKEKEALRMDEPWARQPVYLQSEDFRIKMKEQKANGNVKIMIYGSSENAYLCGLIFARRGMQVLFIDKTYNREKIKHFHTYWGFHAFFDRVYGDTLHITTKMPRKIHADFLFFSSSQLQQSMPFDAKPKSTGILLDCQKEEPFSEKQVYSGVDVLINTVLWKKEALLYSGKDSVTELWEDKTAEHTAAALFSGQMKVKAFEDKDDFLNHVRLQADYLAELQVLQDKYGDIL</sequence>
<dbReference type="STRING" id="1235802.C823_00450"/>